<dbReference type="PROSITE" id="PS50234">
    <property type="entry name" value="VWFA"/>
    <property type="match status" value="1"/>
</dbReference>
<feature type="domain" description="Sushi" evidence="12">
    <location>
        <begin position="1782"/>
        <end position="1841"/>
    </location>
</feature>
<feature type="disulfide bond" evidence="6">
    <location>
        <begin position="1310"/>
        <end position="1319"/>
    </location>
</feature>
<dbReference type="PROSITE" id="PS01186">
    <property type="entry name" value="EGF_2"/>
    <property type="match status" value="3"/>
</dbReference>
<dbReference type="InterPro" id="IPR002035">
    <property type="entry name" value="VWF_A"/>
</dbReference>
<feature type="disulfide bond" evidence="7">
    <location>
        <begin position="1681"/>
        <end position="1708"/>
    </location>
</feature>
<feature type="disulfide bond" evidence="6">
    <location>
        <begin position="1272"/>
        <end position="1281"/>
    </location>
</feature>
<feature type="domain" description="EGF-like" evidence="9">
    <location>
        <begin position="1128"/>
        <end position="1165"/>
    </location>
</feature>
<evidence type="ECO:0000259" key="12">
    <source>
        <dbReference type="PROSITE" id="PS50923"/>
    </source>
</evidence>
<feature type="domain" description="Sushi" evidence="12">
    <location>
        <begin position="443"/>
        <end position="500"/>
    </location>
</feature>
<proteinExistence type="predicted"/>
<keyword evidence="4 6" id="KW-1015">Disulfide bond</keyword>
<feature type="domain" description="HYR" evidence="11">
    <location>
        <begin position="565"/>
        <end position="649"/>
    </location>
</feature>
<evidence type="ECO:0000259" key="13">
    <source>
        <dbReference type="PROSITE" id="PS51828"/>
    </source>
</evidence>
<feature type="domain" description="VWFA" evidence="10">
    <location>
        <begin position="80"/>
        <end position="256"/>
    </location>
</feature>
<dbReference type="Pfam" id="PF00008">
    <property type="entry name" value="EGF"/>
    <property type="match status" value="1"/>
</dbReference>
<feature type="disulfide bond" evidence="6">
    <location>
        <begin position="1171"/>
        <end position="1181"/>
    </location>
</feature>
<feature type="domain" description="Sushi" evidence="12">
    <location>
        <begin position="369"/>
        <end position="429"/>
    </location>
</feature>
<feature type="domain" description="EGF-like" evidence="9">
    <location>
        <begin position="1284"/>
        <end position="1320"/>
    </location>
</feature>
<dbReference type="CDD" id="cd01450">
    <property type="entry name" value="vWFA_subfamily_ECM"/>
    <property type="match status" value="1"/>
</dbReference>
<dbReference type="Gene3D" id="3.40.50.410">
    <property type="entry name" value="von Willebrand factor, type A domain"/>
    <property type="match status" value="1"/>
</dbReference>
<reference evidence="14 15" key="1">
    <citation type="journal article" date="2018" name="Elife">
        <title>Firefly genomes illuminate parallel origins of bioluminescence in beetles.</title>
        <authorList>
            <person name="Fallon T.R."/>
            <person name="Lower S.E."/>
            <person name="Chang C.H."/>
            <person name="Bessho-Uehara M."/>
            <person name="Martin G.J."/>
            <person name="Bewick A.J."/>
            <person name="Behringer M."/>
            <person name="Debat H.J."/>
            <person name="Wong I."/>
            <person name="Day J.C."/>
            <person name="Suvorov A."/>
            <person name="Silva C.J."/>
            <person name="Stanger-Hall K.F."/>
            <person name="Hall D.W."/>
            <person name="Schmitz R.J."/>
            <person name="Nelson D.R."/>
            <person name="Lewis S.M."/>
            <person name="Shigenobu S."/>
            <person name="Bybee S.M."/>
            <person name="Larracuente A.M."/>
            <person name="Oba Y."/>
            <person name="Weng J.K."/>
        </authorList>
    </citation>
    <scope>NUCLEOTIDE SEQUENCE [LARGE SCALE GENOMIC DNA]</scope>
    <source>
        <strain evidence="14">1611_PpyrPB1</strain>
        <tissue evidence="14">Whole body</tissue>
    </source>
</reference>
<evidence type="ECO:0008006" key="16">
    <source>
        <dbReference type="Google" id="ProtNLM"/>
    </source>
</evidence>
<gene>
    <name evidence="14" type="ORF">PPYR_08007</name>
</gene>
<dbReference type="Pfam" id="PF02494">
    <property type="entry name" value="HYR"/>
    <property type="match status" value="2"/>
</dbReference>
<dbReference type="InParanoid" id="A0A5N4AS19"/>
<dbReference type="InterPro" id="IPR009030">
    <property type="entry name" value="Growth_fac_rcpt_cys_sf"/>
</dbReference>
<dbReference type="SMART" id="SM00181">
    <property type="entry name" value="EGF"/>
    <property type="match status" value="7"/>
</dbReference>
<dbReference type="Gene3D" id="2.10.50.10">
    <property type="entry name" value="Tumor Necrosis Factor Receptor, subunit A, domain 2"/>
    <property type="match status" value="2"/>
</dbReference>
<evidence type="ECO:0000256" key="7">
    <source>
        <dbReference type="PROSITE-ProRule" id="PRU00302"/>
    </source>
</evidence>
<name>A0A5N4AS19_PHOPY</name>
<dbReference type="EMBL" id="VVIM01000005">
    <property type="protein sequence ID" value="KAB0800127.1"/>
    <property type="molecule type" value="Genomic_DNA"/>
</dbReference>
<accession>A0A5N4AS19</accession>
<dbReference type="PROSITE" id="PS50825">
    <property type="entry name" value="HYR"/>
    <property type="match status" value="2"/>
</dbReference>
<dbReference type="Gene3D" id="2.10.25.10">
    <property type="entry name" value="Laminin"/>
    <property type="match status" value="5"/>
</dbReference>
<feature type="disulfide bond" evidence="7">
    <location>
        <begin position="1812"/>
        <end position="1839"/>
    </location>
</feature>
<feature type="domain" description="Sushi" evidence="12">
    <location>
        <begin position="1526"/>
        <end position="1583"/>
    </location>
</feature>
<keyword evidence="15" id="KW-1185">Reference proteome</keyword>
<dbReference type="Pfam" id="PF00092">
    <property type="entry name" value="VWA"/>
    <property type="match status" value="1"/>
</dbReference>
<dbReference type="InterPro" id="IPR013320">
    <property type="entry name" value="ConA-like_dom_sf"/>
</dbReference>
<dbReference type="PROSITE" id="PS50923">
    <property type="entry name" value="SUSHI"/>
    <property type="match status" value="8"/>
</dbReference>
<feature type="disulfide bond" evidence="7">
    <location>
        <begin position="400"/>
        <end position="427"/>
    </location>
</feature>
<dbReference type="FunFam" id="2.10.50.10:FF:000018">
    <property type="entry name" value="Sushi, von Willebrand factor type A, EGF and pentraxin domain-containing 1"/>
    <property type="match status" value="1"/>
</dbReference>
<dbReference type="CDD" id="cd00054">
    <property type="entry name" value="EGF_CA"/>
    <property type="match status" value="3"/>
</dbReference>
<dbReference type="InterPro" id="IPR000742">
    <property type="entry name" value="EGF"/>
</dbReference>
<feature type="disulfide bond" evidence="7">
    <location>
        <begin position="371"/>
        <end position="414"/>
    </location>
</feature>
<organism evidence="14 15">
    <name type="scientific">Photinus pyralis</name>
    <name type="common">Common eastern firefly</name>
    <name type="synonym">Lampyris pyralis</name>
    <dbReference type="NCBI Taxonomy" id="7054"/>
    <lineage>
        <taxon>Eukaryota</taxon>
        <taxon>Metazoa</taxon>
        <taxon>Ecdysozoa</taxon>
        <taxon>Arthropoda</taxon>
        <taxon>Hexapoda</taxon>
        <taxon>Insecta</taxon>
        <taxon>Pterygota</taxon>
        <taxon>Neoptera</taxon>
        <taxon>Endopterygota</taxon>
        <taxon>Coleoptera</taxon>
        <taxon>Polyphaga</taxon>
        <taxon>Elateriformia</taxon>
        <taxon>Elateroidea</taxon>
        <taxon>Lampyridae</taxon>
        <taxon>Lampyrinae</taxon>
        <taxon>Photinus</taxon>
    </lineage>
</organism>
<feature type="domain" description="EGF-like" evidence="9">
    <location>
        <begin position="1240"/>
        <end position="1282"/>
    </location>
</feature>
<feature type="domain" description="HYR" evidence="11">
    <location>
        <begin position="650"/>
        <end position="730"/>
    </location>
</feature>
<dbReference type="GO" id="GO:0032991">
    <property type="term" value="C:protein-containing complex"/>
    <property type="evidence" value="ECO:0007669"/>
    <property type="project" value="UniProtKB-ARBA"/>
</dbReference>
<feature type="domain" description="Sushi" evidence="12">
    <location>
        <begin position="1716"/>
        <end position="1781"/>
    </location>
</feature>
<dbReference type="PRINTS" id="PR00453">
    <property type="entry name" value="VWFADOMAIN"/>
</dbReference>
<feature type="domain" description="EGF-like" evidence="9">
    <location>
        <begin position="1167"/>
        <end position="1203"/>
    </location>
</feature>
<feature type="disulfide bond" evidence="7">
    <location>
        <begin position="1752"/>
        <end position="1779"/>
    </location>
</feature>
<feature type="signal peptide" evidence="8">
    <location>
        <begin position="1"/>
        <end position="18"/>
    </location>
</feature>
<feature type="disulfide bond" evidence="6">
    <location>
        <begin position="1155"/>
        <end position="1164"/>
    </location>
</feature>
<evidence type="ECO:0000256" key="8">
    <source>
        <dbReference type="SAM" id="SignalP"/>
    </source>
</evidence>
<comment type="caution">
    <text evidence="14">The sequence shown here is derived from an EMBL/GenBank/DDBJ whole genome shotgun (WGS) entry which is preliminary data.</text>
</comment>
<dbReference type="InterPro" id="IPR000436">
    <property type="entry name" value="Sushi_SCR_CCP_dom"/>
</dbReference>
<evidence type="ECO:0000256" key="3">
    <source>
        <dbReference type="ARBA" id="ARBA00022737"/>
    </source>
</evidence>
<dbReference type="InterPro" id="IPR036465">
    <property type="entry name" value="vWFA_dom_sf"/>
</dbReference>
<protein>
    <recommendedName>
        <fullName evidence="16">Sushi, von Willebrand factor type A, EGF and pentraxin domain-containing protein 1</fullName>
    </recommendedName>
</protein>
<dbReference type="SUPFAM" id="SSF53300">
    <property type="entry name" value="vWA-like"/>
    <property type="match status" value="1"/>
</dbReference>
<keyword evidence="1 7" id="KW-0768">Sushi</keyword>
<comment type="caution">
    <text evidence="6">Lacks conserved residue(s) required for the propagation of feature annotation.</text>
</comment>
<dbReference type="PANTHER" id="PTHR46393">
    <property type="entry name" value="SUSHI DOMAIN-CONTAINING PROTEIN"/>
    <property type="match status" value="1"/>
</dbReference>
<evidence type="ECO:0000256" key="5">
    <source>
        <dbReference type="ARBA" id="ARBA00023180"/>
    </source>
</evidence>
<dbReference type="Pfam" id="PF00084">
    <property type="entry name" value="Sushi"/>
    <property type="match status" value="7"/>
</dbReference>
<evidence type="ECO:0000256" key="1">
    <source>
        <dbReference type="ARBA" id="ARBA00022659"/>
    </source>
</evidence>
<feature type="disulfide bond" evidence="7">
    <location>
        <begin position="1612"/>
        <end position="1639"/>
    </location>
</feature>
<dbReference type="PANTHER" id="PTHR46393:SF7">
    <property type="entry name" value="COMPLEMENT C2"/>
    <property type="match status" value="1"/>
</dbReference>
<dbReference type="InterPro" id="IPR035976">
    <property type="entry name" value="Sushi/SCR/CCP_sf"/>
</dbReference>
<dbReference type="SMART" id="SM00032">
    <property type="entry name" value="CCP"/>
    <property type="match status" value="10"/>
</dbReference>
<dbReference type="SMART" id="SM00159">
    <property type="entry name" value="PTX"/>
    <property type="match status" value="1"/>
</dbReference>
<dbReference type="SUPFAM" id="SSF57196">
    <property type="entry name" value="EGF/Laminin"/>
    <property type="match status" value="2"/>
</dbReference>
<evidence type="ECO:0000313" key="14">
    <source>
        <dbReference type="EMBL" id="KAB0800127.1"/>
    </source>
</evidence>
<evidence type="ECO:0000256" key="6">
    <source>
        <dbReference type="PROSITE-ProRule" id="PRU00076"/>
    </source>
</evidence>
<evidence type="ECO:0000256" key="4">
    <source>
        <dbReference type="ARBA" id="ARBA00023157"/>
    </source>
</evidence>
<keyword evidence="3" id="KW-0677">Repeat</keyword>
<evidence type="ECO:0000313" key="15">
    <source>
        <dbReference type="Proteomes" id="UP000327044"/>
    </source>
</evidence>
<dbReference type="PROSITE" id="PS00022">
    <property type="entry name" value="EGF_1"/>
    <property type="match status" value="5"/>
</dbReference>
<feature type="domain" description="Sushi" evidence="12">
    <location>
        <begin position="1584"/>
        <end position="1641"/>
    </location>
</feature>
<keyword evidence="5" id="KW-0325">Glycoprotein</keyword>
<dbReference type="Gene3D" id="2.10.70.10">
    <property type="entry name" value="Complement Module, domain 1"/>
    <property type="match status" value="8"/>
</dbReference>
<dbReference type="GO" id="GO:0005509">
    <property type="term" value="F:calcium ion binding"/>
    <property type="evidence" value="ECO:0007669"/>
    <property type="project" value="InterPro"/>
</dbReference>
<dbReference type="PROSITE" id="PS50026">
    <property type="entry name" value="EGF_3"/>
    <property type="match status" value="4"/>
</dbReference>
<evidence type="ECO:0000259" key="11">
    <source>
        <dbReference type="PROSITE" id="PS50825"/>
    </source>
</evidence>
<feature type="domain" description="Pentraxin (PTX)" evidence="13">
    <location>
        <begin position="1325"/>
        <end position="1525"/>
    </location>
</feature>
<evidence type="ECO:0000259" key="10">
    <source>
        <dbReference type="PROSITE" id="PS50234"/>
    </source>
</evidence>
<keyword evidence="6" id="KW-0245">EGF-like domain</keyword>
<dbReference type="Pfam" id="PF07699">
    <property type="entry name" value="Ephrin_rec_like"/>
    <property type="match status" value="2"/>
</dbReference>
<evidence type="ECO:0000256" key="2">
    <source>
        <dbReference type="ARBA" id="ARBA00022729"/>
    </source>
</evidence>
<dbReference type="CDD" id="cd00033">
    <property type="entry name" value="CCP"/>
    <property type="match status" value="7"/>
</dbReference>
<feature type="chain" id="PRO_5024424862" description="Sushi, von Willebrand factor type A, EGF and pentraxin domain-containing protein 1" evidence="8">
    <location>
        <begin position="19"/>
        <end position="1894"/>
    </location>
</feature>
<dbReference type="SUPFAM" id="SSF57535">
    <property type="entry name" value="Complement control module/SCR domain"/>
    <property type="match status" value="8"/>
</dbReference>
<dbReference type="SMART" id="SM00179">
    <property type="entry name" value="EGF_CA"/>
    <property type="match status" value="4"/>
</dbReference>
<sequence>MYTVIAFVIAILISTNSATLNKVKTDKFDSYSVFLNYGGQKVSKLVKGNLENAVIKSKVEVLGEVFKKHIDSIKVWPKLDIVFLIDASSSVGEDNFKSELKFVKKLLSDVVVDFDHSRISVVTFSSKDSVITNIDGISKPGKRNNKCLLLNKELSNIRYIGGGTYTVGAFGAAKDIFQHSRNDTKKILFLITDGYSNGGDPVPLSIELKKQGVTVFTIGIRNGNYKELYMLSSSPGEYYSYLLDSFEEFESLARRALHVDIKDGDYLSLGSSAPCNKLCATGNCCDDNAVCTCGTSTGHYTCLCNPGYYGSGLRNSCFACPSGSFADGPNSCLPCPDVHHVTTPPALGIKSCQCKTGYRATDRNGCETIKCPKLSPPEHGYFVRKKDCGNVLNNACGVRCEVGYTLIGSSIRLCQLSGTWSGDPPSCQVKTCSALSAPSHGFISCEHNDLGIKYNRTDEPLPVDTVCEFKCENGRTVVGSSQRTCLPLAQWDGLKVSCKLIKCNKLSNIPFGTIEPKSCTTAKQSFGKKCTYTCQEGFKISGPSERICTGRHGIWSNKSKQSYCEDVTPPTLECPPDIVGHTSLDKKFGTVTWNAPNVTDNSALNVSVWLKPAIKNISAFKFKIGRTMVTYFAQDIAQNTAQCSFTVEIQDIQPPSIEDCVDPIPFLSSDTDGANITWDEPMIFDNSGFVTIAQSHEFGFFNVGTTSVKYTATDGSGNVNTCTLNITIIESQCSPLPDPIFGRSECVSLNSSIQCVVTCQDGYAIPIASPGDVLDVDSSGSQFFCDNSDAIWYSKENSAFPDCTITQLPVETTQNGTVTFLKESEEDICSNSSALTEIANDLSVTLGINIQETCTTGISCKINTSVVCESLEESDYEEKTNIIKRETLGKPTKRKRHKKQRVKINFEITASISDTVNATTFRELPKLDKIRLPDNTTVNVAIDHSDFRCPSGHVRRKMRCVQCPKGTFHNVSTGTCHSCPIGFYSDKPGQSSCTICPVNHSTKRLHSKSISACIAHCPPGTHSRRRILKPTKHHPNTTITHMTLRPHCRSCSIGHYQANYGQLSCRACPDGYTTPSHKSTSLEECILAETHICNSSSVCNTGKCVEEDSFYYSCSCDNQYIGSHCETKVSKCASNPCLNDGICTPTSEDAFNCQCKEGYSGEICEEVEDRCSKNCLNGGKCDKNDDDVEMCVCLEGFAGSFCETKWSYCSTGICEHGTCREDTQGYRCLCRDGYMGKRCNILPCDYKPCANHSVCMNLNVANATRASYRCECPKNYEGPTCSTLINYCASNHCLNNGKCTNSEEGPFCNCPKPYYGSNCQQKRNSDYILRFPRSGTTDFVKLNGFEQNLTEISTCLWMVTRDNFNYGTLLSYATYEFDNTFTLTDYTGMVVYINGDHRITDVYLNDGLWHFFCLTWASREGSYKMYVDGSLVQSGHGLANNTYIQGGGKMIIGQEQDVLGGKFSQSESFLGEIAYLDMWSRVLTEEEILNYMNDCEESELGDIYPWSTIQEYIHGEIEVLPSTFCKSCEAQERLDDGHVHVLNNRAYYECNSGFKLSTSEYNKGRKCSKASKWMGSTVPKCEKIYCGYPGYLHHGEVIGRDYFYNDTVQFTCEKEYKLIGNPERTCLANGSWSFEQPSCVGTQCKFVYPEHSLVNITSEYSDEYLEGRTEMEVGTEIEISCQDGWEVNGVSVLKCLSSGSWDNVIPQCVQKTNAWLPCSLEQLPKAPKNGYTVIESLNAYTHGDTVFVHYKCKQGYRSLGVSTSECILDGYWTEISMICEYISCPNAPQPPNMHRKGSNSSFTFGTVLPYECVDGYRLFGKATTRCLANGKWSRVPGKCIKKSCFKPKVKETTTIQGNSYLFQDQVTLTCRDKKEYTMTCGPSANWEGDLGQEC</sequence>
<dbReference type="Gene3D" id="2.60.120.200">
    <property type="match status" value="1"/>
</dbReference>
<dbReference type="Proteomes" id="UP000327044">
    <property type="component" value="Unassembled WGS sequence"/>
</dbReference>
<dbReference type="SMART" id="SM01411">
    <property type="entry name" value="Ephrin_rec_like"/>
    <property type="match status" value="3"/>
</dbReference>
<dbReference type="OrthoDB" id="6515930at2759"/>
<dbReference type="SUPFAM" id="SSF57184">
    <property type="entry name" value="Growth factor receptor domain"/>
    <property type="match status" value="2"/>
</dbReference>
<dbReference type="PROSITE" id="PS51828">
    <property type="entry name" value="PTX_2"/>
    <property type="match status" value="1"/>
</dbReference>
<dbReference type="Pfam" id="PF00354">
    <property type="entry name" value="Pentaxin"/>
    <property type="match status" value="1"/>
</dbReference>
<dbReference type="InterPro" id="IPR003410">
    <property type="entry name" value="HYR_dom"/>
</dbReference>
<dbReference type="InterPro" id="IPR001881">
    <property type="entry name" value="EGF-like_Ca-bd_dom"/>
</dbReference>
<dbReference type="SUPFAM" id="SSF49899">
    <property type="entry name" value="Concanavalin A-like lectins/glucanases"/>
    <property type="match status" value="1"/>
</dbReference>
<evidence type="ECO:0000259" key="9">
    <source>
        <dbReference type="PROSITE" id="PS50026"/>
    </source>
</evidence>
<feature type="disulfide bond" evidence="6">
    <location>
        <begin position="1193"/>
        <end position="1202"/>
    </location>
</feature>
<dbReference type="PRINTS" id="PR00895">
    <property type="entry name" value="PENTAXIN"/>
</dbReference>
<feature type="domain" description="Sushi" evidence="12">
    <location>
        <begin position="1642"/>
        <end position="1710"/>
    </location>
</feature>
<keyword evidence="2 8" id="KW-0732">Signal</keyword>
<feature type="disulfide bond" evidence="7">
    <location>
        <begin position="471"/>
        <end position="498"/>
    </location>
</feature>
<dbReference type="InterPro" id="IPR011641">
    <property type="entry name" value="Tyr-kin_ephrin_A/B_rcpt-like"/>
</dbReference>
<dbReference type="InterPro" id="IPR001759">
    <property type="entry name" value="PTX_dom"/>
</dbReference>
<dbReference type="SMART" id="SM00327">
    <property type="entry name" value="VWA"/>
    <property type="match status" value="1"/>
</dbReference>
<feature type="domain" description="Sushi" evidence="12">
    <location>
        <begin position="501"/>
        <end position="566"/>
    </location>
</feature>